<gene>
    <name evidence="7" type="ORF">FQP89_05705</name>
</gene>
<keyword evidence="2" id="KW-0963">Cytoplasm</keyword>
<dbReference type="Proteomes" id="UP000317288">
    <property type="component" value="Unassembled WGS sequence"/>
</dbReference>
<comment type="subcellular location">
    <subcellularLocation>
        <location evidence="1">Cytoplasm</location>
    </subcellularLocation>
</comment>
<dbReference type="InterPro" id="IPR039422">
    <property type="entry name" value="MarR/SlyA-like"/>
</dbReference>
<dbReference type="PROSITE" id="PS50995">
    <property type="entry name" value="HTH_MARR_2"/>
    <property type="match status" value="1"/>
</dbReference>
<dbReference type="GO" id="GO:0006950">
    <property type="term" value="P:response to stress"/>
    <property type="evidence" value="ECO:0007669"/>
    <property type="project" value="TreeGrafter"/>
</dbReference>
<dbReference type="PANTHER" id="PTHR33164:SF5">
    <property type="entry name" value="ORGANIC HYDROPEROXIDE RESISTANCE TRANSCRIPTIONAL REGULATOR"/>
    <property type="match status" value="1"/>
</dbReference>
<protein>
    <submittedName>
        <fullName evidence="7">MarR family transcriptional regulator</fullName>
    </submittedName>
</protein>
<dbReference type="EMBL" id="VNFE01000002">
    <property type="protein sequence ID" value="TVU90598.1"/>
    <property type="molecule type" value="Genomic_DNA"/>
</dbReference>
<keyword evidence="4" id="KW-0238">DNA-binding</keyword>
<sequence length="156" mass="17815">MYFGSETILVQPSCSELELDHQLCFALYSTSLMMTKVYKPLLKELGLTYPQYLAMLVLWQNDGITVGTMSKRLLTDPGSLTPLLKRLEADQLLNRKRSHEDERVVELYLTDKGKALREQAYHIPSCVVHASEQSIEALTTLKEDLVLLRDSLQKNQ</sequence>
<dbReference type="SUPFAM" id="SSF46785">
    <property type="entry name" value="Winged helix' DNA-binding domain"/>
    <property type="match status" value="1"/>
</dbReference>
<feature type="domain" description="HTH marR-type" evidence="6">
    <location>
        <begin position="20"/>
        <end position="156"/>
    </location>
</feature>
<dbReference type="PANTHER" id="PTHR33164">
    <property type="entry name" value="TRANSCRIPTIONAL REGULATOR, MARR FAMILY"/>
    <property type="match status" value="1"/>
</dbReference>
<dbReference type="RefSeq" id="WP_035577468.1">
    <property type="nucleotide sequence ID" value="NZ_VNFE01000002.1"/>
</dbReference>
<dbReference type="SMART" id="SM00347">
    <property type="entry name" value="HTH_MARR"/>
    <property type="match status" value="1"/>
</dbReference>
<dbReference type="FunFam" id="1.10.10.10:FF:000163">
    <property type="entry name" value="MarR family transcriptional regulator"/>
    <property type="match status" value="1"/>
</dbReference>
<reference evidence="7 8" key="1">
    <citation type="submission" date="2019-07" db="EMBL/GenBank/DDBJ databases">
        <title>Diversity of Bacteria from Kongsfjorden, Arctic.</title>
        <authorList>
            <person name="Yu Y."/>
        </authorList>
    </citation>
    <scope>NUCLEOTIDE SEQUENCE [LARGE SCALE GENOMIC DNA]</scope>
    <source>
        <strain evidence="7 8">SM1922</strain>
    </source>
</reference>
<evidence type="ECO:0000259" key="6">
    <source>
        <dbReference type="PROSITE" id="PS50995"/>
    </source>
</evidence>
<dbReference type="AlphaFoldDB" id="A0A558JAD4"/>
<evidence type="ECO:0000313" key="8">
    <source>
        <dbReference type="Proteomes" id="UP000317288"/>
    </source>
</evidence>
<comment type="caution">
    <text evidence="7">The sequence shown here is derived from an EMBL/GenBank/DDBJ whole genome shotgun (WGS) entry which is preliminary data.</text>
</comment>
<evidence type="ECO:0000256" key="2">
    <source>
        <dbReference type="ARBA" id="ARBA00022490"/>
    </source>
</evidence>
<evidence type="ECO:0000256" key="1">
    <source>
        <dbReference type="ARBA" id="ARBA00004496"/>
    </source>
</evidence>
<evidence type="ECO:0000256" key="4">
    <source>
        <dbReference type="ARBA" id="ARBA00023125"/>
    </source>
</evidence>
<dbReference type="GO" id="GO:0005737">
    <property type="term" value="C:cytoplasm"/>
    <property type="evidence" value="ECO:0007669"/>
    <property type="project" value="UniProtKB-SubCell"/>
</dbReference>
<dbReference type="Gene3D" id="1.10.10.10">
    <property type="entry name" value="Winged helix-like DNA-binding domain superfamily/Winged helix DNA-binding domain"/>
    <property type="match status" value="1"/>
</dbReference>
<keyword evidence="3" id="KW-0805">Transcription regulation</keyword>
<dbReference type="GO" id="GO:0003677">
    <property type="term" value="F:DNA binding"/>
    <property type="evidence" value="ECO:0007669"/>
    <property type="project" value="UniProtKB-KW"/>
</dbReference>
<dbReference type="InterPro" id="IPR036390">
    <property type="entry name" value="WH_DNA-bd_sf"/>
</dbReference>
<proteinExistence type="predicted"/>
<evidence type="ECO:0000256" key="3">
    <source>
        <dbReference type="ARBA" id="ARBA00023015"/>
    </source>
</evidence>
<evidence type="ECO:0000256" key="5">
    <source>
        <dbReference type="ARBA" id="ARBA00023163"/>
    </source>
</evidence>
<name>A0A558JAD4_9GAMM</name>
<dbReference type="GO" id="GO:0003700">
    <property type="term" value="F:DNA-binding transcription factor activity"/>
    <property type="evidence" value="ECO:0007669"/>
    <property type="project" value="InterPro"/>
</dbReference>
<accession>A0A558JAD4</accession>
<dbReference type="InterPro" id="IPR036388">
    <property type="entry name" value="WH-like_DNA-bd_sf"/>
</dbReference>
<dbReference type="Pfam" id="PF22381">
    <property type="entry name" value="Staph_reg_Sar_Rot"/>
    <property type="match status" value="1"/>
</dbReference>
<keyword evidence="5" id="KW-0804">Transcription</keyword>
<organism evidence="7 8">
    <name type="scientific">Vreelandella titanicae</name>
    <dbReference type="NCBI Taxonomy" id="664683"/>
    <lineage>
        <taxon>Bacteria</taxon>
        <taxon>Pseudomonadati</taxon>
        <taxon>Pseudomonadota</taxon>
        <taxon>Gammaproteobacteria</taxon>
        <taxon>Oceanospirillales</taxon>
        <taxon>Halomonadaceae</taxon>
        <taxon>Vreelandella</taxon>
    </lineage>
</organism>
<evidence type="ECO:0000313" key="7">
    <source>
        <dbReference type="EMBL" id="TVU90598.1"/>
    </source>
</evidence>
<dbReference type="InterPro" id="IPR000835">
    <property type="entry name" value="HTH_MarR-typ"/>
</dbReference>
<dbReference type="InterPro" id="IPR055166">
    <property type="entry name" value="Transc_reg_Sar_Rot_HTH"/>
</dbReference>